<reference evidence="3" key="1">
    <citation type="submission" date="2020-11" db="EMBL/GenBank/DDBJ databases">
        <authorList>
            <consortium name="DOE Joint Genome Institute"/>
            <person name="Ahrendt S."/>
            <person name="Riley R."/>
            <person name="Andreopoulos W."/>
            <person name="Labutti K."/>
            <person name="Pangilinan J."/>
            <person name="Ruiz-Duenas F.J."/>
            <person name="Barrasa J.M."/>
            <person name="Sanchez-Garcia M."/>
            <person name="Camarero S."/>
            <person name="Miyauchi S."/>
            <person name="Serrano A."/>
            <person name="Linde D."/>
            <person name="Babiker R."/>
            <person name="Drula E."/>
            <person name="Ayuso-Fernandez I."/>
            <person name="Pacheco R."/>
            <person name="Padilla G."/>
            <person name="Ferreira P."/>
            <person name="Barriuso J."/>
            <person name="Kellner H."/>
            <person name="Castanera R."/>
            <person name="Alfaro M."/>
            <person name="Ramirez L."/>
            <person name="Pisabarro A.G."/>
            <person name="Kuo A."/>
            <person name="Tritt A."/>
            <person name="Lipzen A."/>
            <person name="He G."/>
            <person name="Yan M."/>
            <person name="Ng V."/>
            <person name="Cullen D."/>
            <person name="Martin F."/>
            <person name="Rosso M.-N."/>
            <person name="Henrissat B."/>
            <person name="Hibbett D."/>
            <person name="Martinez A.T."/>
            <person name="Grigoriev I.V."/>
        </authorList>
    </citation>
    <scope>NUCLEOTIDE SEQUENCE</scope>
    <source>
        <strain evidence="3">CBS 247.69</strain>
    </source>
</reference>
<dbReference type="OrthoDB" id="2958007at2759"/>
<feature type="domain" description="DUF6533" evidence="2">
    <location>
        <begin position="20"/>
        <end position="64"/>
    </location>
</feature>
<name>A0A9P5Y821_9AGAR</name>
<dbReference type="InterPro" id="IPR045340">
    <property type="entry name" value="DUF6533"/>
</dbReference>
<dbReference type="Pfam" id="PF20151">
    <property type="entry name" value="DUF6533"/>
    <property type="match status" value="1"/>
</dbReference>
<keyword evidence="4" id="KW-1185">Reference proteome</keyword>
<accession>A0A9P5Y821</accession>
<keyword evidence="1" id="KW-0812">Transmembrane</keyword>
<dbReference type="EMBL" id="MU150248">
    <property type="protein sequence ID" value="KAF9465287.1"/>
    <property type="molecule type" value="Genomic_DNA"/>
</dbReference>
<comment type="caution">
    <text evidence="3">The sequence shown here is derived from an EMBL/GenBank/DDBJ whole genome shotgun (WGS) entry which is preliminary data.</text>
</comment>
<evidence type="ECO:0000256" key="1">
    <source>
        <dbReference type="SAM" id="Phobius"/>
    </source>
</evidence>
<evidence type="ECO:0000313" key="4">
    <source>
        <dbReference type="Proteomes" id="UP000807353"/>
    </source>
</evidence>
<evidence type="ECO:0000313" key="3">
    <source>
        <dbReference type="EMBL" id="KAF9465287.1"/>
    </source>
</evidence>
<sequence length="96" mass="10984">MSASIEDISKILASSWLSNYFYVSGFTLLIIDWLSTLDTEIKYIWNGNWGLGKALFLLTRYPIFAERMLGTYDRMSHSIPASLCPRLLIAINCKSR</sequence>
<evidence type="ECO:0000259" key="2">
    <source>
        <dbReference type="Pfam" id="PF20151"/>
    </source>
</evidence>
<dbReference type="Proteomes" id="UP000807353">
    <property type="component" value="Unassembled WGS sequence"/>
</dbReference>
<protein>
    <recommendedName>
        <fullName evidence="2">DUF6533 domain-containing protein</fullName>
    </recommendedName>
</protein>
<keyword evidence="1" id="KW-1133">Transmembrane helix</keyword>
<organism evidence="3 4">
    <name type="scientific">Collybia nuda</name>
    <dbReference type="NCBI Taxonomy" id="64659"/>
    <lineage>
        <taxon>Eukaryota</taxon>
        <taxon>Fungi</taxon>
        <taxon>Dikarya</taxon>
        <taxon>Basidiomycota</taxon>
        <taxon>Agaricomycotina</taxon>
        <taxon>Agaricomycetes</taxon>
        <taxon>Agaricomycetidae</taxon>
        <taxon>Agaricales</taxon>
        <taxon>Tricholomatineae</taxon>
        <taxon>Clitocybaceae</taxon>
        <taxon>Collybia</taxon>
    </lineage>
</organism>
<proteinExistence type="predicted"/>
<keyword evidence="1" id="KW-0472">Membrane</keyword>
<feature type="transmembrane region" description="Helical" evidence="1">
    <location>
        <begin position="20"/>
        <end position="37"/>
    </location>
</feature>
<dbReference type="AlphaFoldDB" id="A0A9P5Y821"/>
<gene>
    <name evidence="3" type="ORF">BDZ94DRAFT_1254175</name>
</gene>